<keyword evidence="1" id="KW-0472">Membrane</keyword>
<sequence>MAILLLILFYHGTREIPFLQNLYYILFIKDLISFIITIKVTFDIMGGEYTMLVQKSKFVIRTFKITENGLLYGYKRFFFKHDKLIKFEDIPENQVSFSVFPKKSFIAAIIFTLISAMMAWDYLFASSNTDKAEALDSLTFYSPISCFFWIMFWFNYNTYTSLSDHKTDIVFFENIPSSEKVHDFIKELQQAKEKYINQKYYNHIHYHNLEPSSISAEIFRLSQLKEQNIISEEEFNEIKKELIQSKKNEEKTIGFMR</sequence>
<evidence type="ECO:0000313" key="2">
    <source>
        <dbReference type="EMBL" id="SDH67721.1"/>
    </source>
</evidence>
<gene>
    <name evidence="2" type="ORF">SAMN04489735_104223</name>
</gene>
<dbReference type="AlphaFoldDB" id="A0A1G8ECV3"/>
<keyword evidence="1" id="KW-0812">Transmembrane</keyword>
<dbReference type="Proteomes" id="UP000198956">
    <property type="component" value="Unassembled WGS sequence"/>
</dbReference>
<organism evidence="2 3">
    <name type="scientific">Aneurinibacillus thermoaerophilus</name>
    <dbReference type="NCBI Taxonomy" id="143495"/>
    <lineage>
        <taxon>Bacteria</taxon>
        <taxon>Bacillati</taxon>
        <taxon>Bacillota</taxon>
        <taxon>Bacilli</taxon>
        <taxon>Bacillales</taxon>
        <taxon>Paenibacillaceae</taxon>
        <taxon>Aneurinibacillus group</taxon>
        <taxon>Aneurinibacillus</taxon>
    </lineage>
</organism>
<name>A0A1G8ECV3_ANETH</name>
<accession>A0A1G8ECV3</accession>
<proteinExistence type="predicted"/>
<feature type="transmembrane region" description="Helical" evidence="1">
    <location>
        <begin position="105"/>
        <end position="125"/>
    </location>
</feature>
<keyword evidence="1" id="KW-1133">Transmembrane helix</keyword>
<dbReference type="EMBL" id="FNDE01000042">
    <property type="protein sequence ID" value="SDH67721.1"/>
    <property type="molecule type" value="Genomic_DNA"/>
</dbReference>
<protein>
    <recommendedName>
        <fullName evidence="4">Short C-terminal domain-containing protein</fullName>
    </recommendedName>
</protein>
<evidence type="ECO:0000256" key="1">
    <source>
        <dbReference type="SAM" id="Phobius"/>
    </source>
</evidence>
<evidence type="ECO:0000313" key="3">
    <source>
        <dbReference type="Proteomes" id="UP000198956"/>
    </source>
</evidence>
<reference evidence="2 3" key="1">
    <citation type="submission" date="2016-10" db="EMBL/GenBank/DDBJ databases">
        <authorList>
            <person name="de Groot N.N."/>
        </authorList>
    </citation>
    <scope>NUCLEOTIDE SEQUENCE [LARGE SCALE GENOMIC DNA]</scope>
    <source>
        <strain evidence="2 3">L 420-91</strain>
    </source>
</reference>
<feature type="transmembrane region" description="Helical" evidence="1">
    <location>
        <begin position="24"/>
        <end position="42"/>
    </location>
</feature>
<evidence type="ECO:0008006" key="4">
    <source>
        <dbReference type="Google" id="ProtNLM"/>
    </source>
</evidence>
<feature type="transmembrane region" description="Helical" evidence="1">
    <location>
        <begin position="137"/>
        <end position="156"/>
    </location>
</feature>